<organism evidence="2 3">
    <name type="scientific">Sesamum angolense</name>
    <dbReference type="NCBI Taxonomy" id="2727404"/>
    <lineage>
        <taxon>Eukaryota</taxon>
        <taxon>Viridiplantae</taxon>
        <taxon>Streptophyta</taxon>
        <taxon>Embryophyta</taxon>
        <taxon>Tracheophyta</taxon>
        <taxon>Spermatophyta</taxon>
        <taxon>Magnoliopsida</taxon>
        <taxon>eudicotyledons</taxon>
        <taxon>Gunneridae</taxon>
        <taxon>Pentapetalae</taxon>
        <taxon>asterids</taxon>
        <taxon>lamiids</taxon>
        <taxon>Lamiales</taxon>
        <taxon>Pedaliaceae</taxon>
        <taxon>Sesamum</taxon>
    </lineage>
</organism>
<comment type="caution">
    <text evidence="2">The sequence shown here is derived from an EMBL/GenBank/DDBJ whole genome shotgun (WGS) entry which is preliminary data.</text>
</comment>
<keyword evidence="1" id="KW-0812">Transmembrane</keyword>
<dbReference type="Proteomes" id="UP001289374">
    <property type="component" value="Unassembled WGS sequence"/>
</dbReference>
<name>A0AAE1VV79_9LAMI</name>
<keyword evidence="3" id="KW-1185">Reference proteome</keyword>
<dbReference type="PANTHER" id="PTHR33116">
    <property type="entry name" value="REVERSE TRANSCRIPTASE ZINC-BINDING DOMAIN-CONTAINING PROTEIN-RELATED-RELATED"/>
    <property type="match status" value="1"/>
</dbReference>
<keyword evidence="1" id="KW-1133">Transmembrane helix</keyword>
<reference evidence="2" key="1">
    <citation type="submission" date="2020-06" db="EMBL/GenBank/DDBJ databases">
        <authorList>
            <person name="Li T."/>
            <person name="Hu X."/>
            <person name="Zhang T."/>
            <person name="Song X."/>
            <person name="Zhang H."/>
            <person name="Dai N."/>
            <person name="Sheng W."/>
            <person name="Hou X."/>
            <person name="Wei L."/>
        </authorList>
    </citation>
    <scope>NUCLEOTIDE SEQUENCE</scope>
    <source>
        <strain evidence="2">K16</strain>
        <tissue evidence="2">Leaf</tissue>
    </source>
</reference>
<evidence type="ECO:0008006" key="4">
    <source>
        <dbReference type="Google" id="ProtNLM"/>
    </source>
</evidence>
<keyword evidence="1" id="KW-0472">Membrane</keyword>
<evidence type="ECO:0000313" key="2">
    <source>
        <dbReference type="EMBL" id="KAK4382283.1"/>
    </source>
</evidence>
<reference evidence="2" key="2">
    <citation type="journal article" date="2024" name="Plant">
        <title>Genomic evolution and insights into agronomic trait innovations of Sesamum species.</title>
        <authorList>
            <person name="Miao H."/>
            <person name="Wang L."/>
            <person name="Qu L."/>
            <person name="Liu H."/>
            <person name="Sun Y."/>
            <person name="Le M."/>
            <person name="Wang Q."/>
            <person name="Wei S."/>
            <person name="Zheng Y."/>
            <person name="Lin W."/>
            <person name="Duan Y."/>
            <person name="Cao H."/>
            <person name="Xiong S."/>
            <person name="Wang X."/>
            <person name="Wei L."/>
            <person name="Li C."/>
            <person name="Ma Q."/>
            <person name="Ju M."/>
            <person name="Zhao R."/>
            <person name="Li G."/>
            <person name="Mu C."/>
            <person name="Tian Q."/>
            <person name="Mei H."/>
            <person name="Zhang T."/>
            <person name="Gao T."/>
            <person name="Zhang H."/>
        </authorList>
    </citation>
    <scope>NUCLEOTIDE SEQUENCE</scope>
    <source>
        <strain evidence="2">K16</strain>
    </source>
</reference>
<gene>
    <name evidence="2" type="ORF">Sango_2886600</name>
</gene>
<feature type="transmembrane region" description="Helical" evidence="1">
    <location>
        <begin position="272"/>
        <end position="293"/>
    </location>
</feature>
<sequence>MSKAIANQIKPFLNSIICSSEAAFGPGCLSIDNVLVAYELNHLIKHKNLESLSGLLRKAKSMGSIWGIAVSRSAPLVSHLLFANDTLIFCQSTSEALSCIRGILVAFKKASGLKINSHKSVIVFSRNVEDVRRTELANILGVFVVPKHEKYFGLPTVVGCLKKELFEGIKDCIWGKLYCWLTKKLSRARRVFLLKSVLQIFPTVKEGLASGSLRNTISLSLPNRHAGLPWGVGEFYTRCLVRNISWGQCSLRRGWGFLLHTHGNRFGMLGTFWLLVFVGKSTMGTLLLFWGHLRLPQPATFQLIGRPISILSELKEATLIIPEHEWKESLIKTEFCFMDADCILGIPLHGADSHDENSTGF</sequence>
<dbReference type="PANTHER" id="PTHR33116:SF86">
    <property type="entry name" value="REVERSE TRANSCRIPTASE DOMAIN-CONTAINING PROTEIN"/>
    <property type="match status" value="1"/>
</dbReference>
<protein>
    <recommendedName>
        <fullName evidence="4">Reverse transcriptase</fullName>
    </recommendedName>
</protein>
<dbReference type="AlphaFoldDB" id="A0AAE1VV79"/>
<evidence type="ECO:0000256" key="1">
    <source>
        <dbReference type="SAM" id="Phobius"/>
    </source>
</evidence>
<evidence type="ECO:0000313" key="3">
    <source>
        <dbReference type="Proteomes" id="UP001289374"/>
    </source>
</evidence>
<proteinExistence type="predicted"/>
<accession>A0AAE1VV79</accession>
<dbReference type="EMBL" id="JACGWL010000725">
    <property type="protein sequence ID" value="KAK4382283.1"/>
    <property type="molecule type" value="Genomic_DNA"/>
</dbReference>